<reference evidence="10" key="1">
    <citation type="journal article" date="2014" name="Front. Microbiol.">
        <title>High frequency of phylogenetically diverse reductive dehalogenase-homologous genes in deep subseafloor sedimentary metagenomes.</title>
        <authorList>
            <person name="Kawai M."/>
            <person name="Futagami T."/>
            <person name="Toyoda A."/>
            <person name="Takaki Y."/>
            <person name="Nishi S."/>
            <person name="Hori S."/>
            <person name="Arai W."/>
            <person name="Tsubouchi T."/>
            <person name="Morono Y."/>
            <person name="Uchiyama I."/>
            <person name="Ito T."/>
            <person name="Fujiyama A."/>
            <person name="Inagaki F."/>
            <person name="Takami H."/>
        </authorList>
    </citation>
    <scope>NUCLEOTIDE SEQUENCE</scope>
    <source>
        <strain evidence="10">Expedition CK06-06</strain>
    </source>
</reference>
<dbReference type="GO" id="GO:0005765">
    <property type="term" value="C:lysosomal membrane"/>
    <property type="evidence" value="ECO:0007669"/>
    <property type="project" value="UniProtKB-SubCell"/>
</dbReference>
<dbReference type="InterPro" id="IPR020846">
    <property type="entry name" value="MFS_dom"/>
</dbReference>
<proteinExistence type="inferred from homology"/>
<comment type="subcellular location">
    <subcellularLocation>
        <location evidence="1">Lysosome membrane</location>
        <topology evidence="1">Multi-pass membrane protein</topology>
    </subcellularLocation>
</comment>
<keyword evidence="3" id="KW-0813">Transport</keyword>
<comment type="similarity">
    <text evidence="2">Belongs to the major facilitator superfamily.</text>
</comment>
<evidence type="ECO:0000256" key="7">
    <source>
        <dbReference type="ARBA" id="ARBA00023228"/>
    </source>
</evidence>
<dbReference type="PROSITE" id="PS50850">
    <property type="entry name" value="MFS"/>
    <property type="match status" value="1"/>
</dbReference>
<evidence type="ECO:0000256" key="6">
    <source>
        <dbReference type="ARBA" id="ARBA00023136"/>
    </source>
</evidence>
<evidence type="ECO:0000256" key="4">
    <source>
        <dbReference type="ARBA" id="ARBA00022692"/>
    </source>
</evidence>
<feature type="transmembrane region" description="Helical" evidence="8">
    <location>
        <begin position="53"/>
        <end position="78"/>
    </location>
</feature>
<keyword evidence="6 8" id="KW-0472">Membrane</keyword>
<protein>
    <recommendedName>
        <fullName evidence="9">Major facilitator superfamily (MFS) profile domain-containing protein</fullName>
    </recommendedName>
</protein>
<evidence type="ECO:0000256" key="8">
    <source>
        <dbReference type="SAM" id="Phobius"/>
    </source>
</evidence>
<dbReference type="PANTHER" id="PTHR23512:SF3">
    <property type="entry name" value="MAJOR FACILITATOR SUPERFAMILY DOMAIN-CONTAINING PROTEIN 1"/>
    <property type="match status" value="1"/>
</dbReference>
<dbReference type="EMBL" id="BARU01037079">
    <property type="protein sequence ID" value="GAH84259.1"/>
    <property type="molecule type" value="Genomic_DNA"/>
</dbReference>
<organism evidence="10">
    <name type="scientific">marine sediment metagenome</name>
    <dbReference type="NCBI Taxonomy" id="412755"/>
    <lineage>
        <taxon>unclassified sequences</taxon>
        <taxon>metagenomes</taxon>
        <taxon>ecological metagenomes</taxon>
    </lineage>
</organism>
<accession>X1K1U2</accession>
<feature type="domain" description="Major facilitator superfamily (MFS) profile" evidence="9">
    <location>
        <begin position="18"/>
        <end position="101"/>
    </location>
</feature>
<keyword evidence="4 8" id="KW-0812">Transmembrane</keyword>
<evidence type="ECO:0000256" key="1">
    <source>
        <dbReference type="ARBA" id="ARBA00004155"/>
    </source>
</evidence>
<evidence type="ECO:0000313" key="10">
    <source>
        <dbReference type="EMBL" id="GAH84259.1"/>
    </source>
</evidence>
<evidence type="ECO:0000256" key="2">
    <source>
        <dbReference type="ARBA" id="ARBA00008335"/>
    </source>
</evidence>
<dbReference type="InterPro" id="IPR052187">
    <property type="entry name" value="MFSD1"/>
</dbReference>
<evidence type="ECO:0000256" key="5">
    <source>
        <dbReference type="ARBA" id="ARBA00022989"/>
    </source>
</evidence>
<keyword evidence="7" id="KW-0458">Lysosome</keyword>
<feature type="transmembrane region" description="Helical" evidence="8">
    <location>
        <begin position="12"/>
        <end position="33"/>
    </location>
</feature>
<comment type="caution">
    <text evidence="10">The sequence shown here is derived from an EMBL/GenBank/DDBJ whole genome shotgun (WGS) entry which is preliminary data.</text>
</comment>
<keyword evidence="5 8" id="KW-1133">Transmembrane helix</keyword>
<evidence type="ECO:0000259" key="9">
    <source>
        <dbReference type="PROSITE" id="PS50850"/>
    </source>
</evidence>
<dbReference type="Gene3D" id="1.20.1250.20">
    <property type="entry name" value="MFS general substrate transporter like domains"/>
    <property type="match status" value="1"/>
</dbReference>
<evidence type="ECO:0000256" key="3">
    <source>
        <dbReference type="ARBA" id="ARBA00022448"/>
    </source>
</evidence>
<name>X1K1U2_9ZZZZ</name>
<feature type="non-terminal residue" evidence="10">
    <location>
        <position position="101"/>
    </location>
</feature>
<dbReference type="PANTHER" id="PTHR23512">
    <property type="entry name" value="MAJOR FACILITATOR SUPERFAMILY DOMAIN-CONTAINING PROTEIN 1"/>
    <property type="match status" value="1"/>
</dbReference>
<sequence>MDEIKKTLKDSGLVRWSALLLVSIIMFVTYYFYDVFSAIKSTLQSEVGLSNVQYGSIVGAYSLANSFLLMAVLGGIILDKWGIRKTGYIFLSFVVLGTLAT</sequence>
<dbReference type="SUPFAM" id="SSF103473">
    <property type="entry name" value="MFS general substrate transporter"/>
    <property type="match status" value="1"/>
</dbReference>
<gene>
    <name evidence="10" type="ORF">S03H2_57825</name>
</gene>
<dbReference type="GO" id="GO:0022857">
    <property type="term" value="F:transmembrane transporter activity"/>
    <property type="evidence" value="ECO:0007669"/>
    <property type="project" value="InterPro"/>
</dbReference>
<dbReference type="AlphaFoldDB" id="X1K1U2"/>
<dbReference type="InterPro" id="IPR036259">
    <property type="entry name" value="MFS_trans_sf"/>
</dbReference>